<dbReference type="eggNOG" id="ENOG50336ST">
    <property type="taxonomic scope" value="Bacteria"/>
</dbReference>
<gene>
    <name evidence="3" type="ORF">MDG893_00522</name>
</gene>
<dbReference type="EMBL" id="ABCP01000015">
    <property type="protein sequence ID" value="EDM47572.1"/>
    <property type="molecule type" value="Genomic_DNA"/>
</dbReference>
<keyword evidence="2" id="KW-1133">Transmembrane helix</keyword>
<feature type="region of interest" description="Disordered" evidence="1">
    <location>
        <begin position="29"/>
        <end position="126"/>
    </location>
</feature>
<evidence type="ECO:0000313" key="4">
    <source>
        <dbReference type="Proteomes" id="UP000005856"/>
    </source>
</evidence>
<reference evidence="3 4" key="1">
    <citation type="submission" date="2007-06" db="EMBL/GenBank/DDBJ databases">
        <authorList>
            <person name="Green D."/>
            <person name="Ferriera S."/>
            <person name="Johnson J."/>
            <person name="Kravitz S."/>
            <person name="Beeson K."/>
            <person name="Sutton G."/>
            <person name="Rogers Y.-H."/>
            <person name="Friedman R."/>
            <person name="Frazier M."/>
            <person name="Venter J.C."/>
        </authorList>
    </citation>
    <scope>NUCLEOTIDE SEQUENCE [LARGE SCALE GENOMIC DNA]</scope>
    <source>
        <strain evidence="3 4">DG893</strain>
    </source>
</reference>
<feature type="transmembrane region" description="Helical" evidence="2">
    <location>
        <begin position="198"/>
        <end position="218"/>
    </location>
</feature>
<comment type="caution">
    <text evidence="3">The sequence shown here is derived from an EMBL/GenBank/DDBJ whole genome shotgun (WGS) entry which is preliminary data.</text>
</comment>
<evidence type="ECO:0000313" key="3">
    <source>
        <dbReference type="EMBL" id="EDM47572.1"/>
    </source>
</evidence>
<name>A6F0Y0_9GAMM</name>
<keyword evidence="4" id="KW-1185">Reference proteome</keyword>
<feature type="compositionally biased region" description="Basic and acidic residues" evidence="1">
    <location>
        <begin position="44"/>
        <end position="75"/>
    </location>
</feature>
<dbReference type="AlphaFoldDB" id="A6F0Y0"/>
<organism evidence="3 4">
    <name type="scientific">Marinobacter algicola DG893</name>
    <dbReference type="NCBI Taxonomy" id="443152"/>
    <lineage>
        <taxon>Bacteria</taxon>
        <taxon>Pseudomonadati</taxon>
        <taxon>Pseudomonadota</taxon>
        <taxon>Gammaproteobacteria</taxon>
        <taxon>Pseudomonadales</taxon>
        <taxon>Marinobacteraceae</taxon>
        <taxon>Marinobacter</taxon>
    </lineage>
</organism>
<protein>
    <submittedName>
        <fullName evidence="3">Uncharacterized protein</fullName>
    </submittedName>
</protein>
<sequence>MTVSGIPPWLKDPSRWPITGKGRAQVAAIGPVIQDGQSTMAENESVRQRTSDSARGEEPLLRRGRPADPRPEAGDGARLGDAASGAQVSANRPATAPADRLETDDIPASNEAVEESSTGEAPQNIDKTLAESRQRKLRLMLRQCDRVLLLDFDLLALPDWPDNYTLAAARRNRDIWLFGALLAAVVFLSGMTGFVPAWIAGGGFGAFVIILLLGIPGVRRLYTSRPSYLDLVIRRQRLLRDARKHIEHLEGKEGLVWQCARMAEFNSALKATRFSELLALSERRVLARNLTRREHIRLYLIYLLEAEKAYARAQQAFFEGHQQAIDRGWSSVAAEPGDRA</sequence>
<proteinExistence type="predicted"/>
<dbReference type="STRING" id="443152.MDG893_00522"/>
<evidence type="ECO:0000256" key="1">
    <source>
        <dbReference type="SAM" id="MobiDB-lite"/>
    </source>
</evidence>
<feature type="transmembrane region" description="Helical" evidence="2">
    <location>
        <begin position="175"/>
        <end position="192"/>
    </location>
</feature>
<keyword evidence="2" id="KW-0472">Membrane</keyword>
<accession>A6F0Y0</accession>
<evidence type="ECO:0000256" key="2">
    <source>
        <dbReference type="SAM" id="Phobius"/>
    </source>
</evidence>
<dbReference type="Proteomes" id="UP000005856">
    <property type="component" value="Unassembled WGS sequence"/>
</dbReference>
<keyword evidence="2" id="KW-0812">Transmembrane</keyword>